<reference evidence="1" key="2">
    <citation type="journal article" date="2021" name="Microbiome">
        <title>Successional dynamics and alternative stable states in a saline activated sludge microbial community over 9 years.</title>
        <authorList>
            <person name="Wang Y."/>
            <person name="Ye J."/>
            <person name="Ju F."/>
            <person name="Liu L."/>
            <person name="Boyd J.A."/>
            <person name="Deng Y."/>
            <person name="Parks D.H."/>
            <person name="Jiang X."/>
            <person name="Yin X."/>
            <person name="Woodcroft B.J."/>
            <person name="Tyson G.W."/>
            <person name="Hugenholtz P."/>
            <person name="Polz M.F."/>
            <person name="Zhang T."/>
        </authorList>
    </citation>
    <scope>NUCLEOTIDE SEQUENCE</scope>
    <source>
        <strain evidence="1">HKST-UBA14</strain>
    </source>
</reference>
<dbReference type="EMBL" id="JAGQLK010000040">
    <property type="protein sequence ID" value="MCA9383216.1"/>
    <property type="molecule type" value="Genomic_DNA"/>
</dbReference>
<proteinExistence type="predicted"/>
<sequence length="205" mass="23714">MSEQLDIRYKHDLLTQMGVDSQGLEQVTVSQLVLLEEDWSILIPQVVNRLNYGHIVAACRNGIWRSRVMPYRMHQAHGGLFLNFMPIDTRGDVNEGYRIEDLTYLLQQYAYKDSGTIMLPVMQSNSRCANPYVLPNFERHDLSQVKYYAPVNNFLLTLDLTDALELQLTADFLDAVAELQPEQSTAVQIIDWPEELYFKTARNQR</sequence>
<comment type="caution">
    <text evidence="1">The sequence shown here is derived from an EMBL/GenBank/DDBJ whole genome shotgun (WGS) entry which is preliminary data.</text>
</comment>
<evidence type="ECO:0000313" key="2">
    <source>
        <dbReference type="Proteomes" id="UP000783287"/>
    </source>
</evidence>
<evidence type="ECO:0000313" key="1">
    <source>
        <dbReference type="EMBL" id="MCA9383216.1"/>
    </source>
</evidence>
<reference evidence="1" key="1">
    <citation type="submission" date="2020-04" db="EMBL/GenBank/DDBJ databases">
        <authorList>
            <person name="Zhang T."/>
        </authorList>
    </citation>
    <scope>NUCLEOTIDE SEQUENCE</scope>
    <source>
        <strain evidence="1">HKST-UBA14</strain>
    </source>
</reference>
<accession>A0A955RIT0</accession>
<gene>
    <name evidence="1" type="ORF">KC909_02520</name>
</gene>
<protein>
    <submittedName>
        <fullName evidence="1">Uncharacterized protein</fullName>
    </submittedName>
</protein>
<name>A0A955RIT0_9BACT</name>
<dbReference type="AlphaFoldDB" id="A0A955RIT0"/>
<organism evidence="1 2">
    <name type="scientific">Candidatus Dojkabacteria bacterium</name>
    <dbReference type="NCBI Taxonomy" id="2099670"/>
    <lineage>
        <taxon>Bacteria</taxon>
        <taxon>Candidatus Dojkabacteria</taxon>
    </lineage>
</organism>
<dbReference type="Proteomes" id="UP000783287">
    <property type="component" value="Unassembled WGS sequence"/>
</dbReference>